<reference evidence="7 9" key="1">
    <citation type="submission" date="2020-12" db="EMBL/GenBank/DDBJ databases">
        <title>strain FJAT-54423T represents a novel species of the genus Brevibacillus.</title>
        <authorList>
            <person name="Tang R."/>
        </authorList>
    </citation>
    <scope>NUCLEOTIDE SEQUENCE [LARGE SCALE GENOMIC DNA]</scope>
    <source>
        <strain evidence="7 9">FJAT-54423</strain>
    </source>
</reference>
<dbReference type="NCBIfam" id="TIGR03717">
    <property type="entry name" value="R_switched_YjbE"/>
    <property type="match status" value="1"/>
</dbReference>
<evidence type="ECO:0000313" key="8">
    <source>
        <dbReference type="EMBL" id="QUO42636.1"/>
    </source>
</evidence>
<name>A0A7T5EN08_9BACL</name>
<accession>A0A7T5EN08</accession>
<evidence type="ECO:0000256" key="3">
    <source>
        <dbReference type="ARBA" id="ARBA00022692"/>
    </source>
</evidence>
<evidence type="ECO:0000256" key="6">
    <source>
        <dbReference type="SAM" id="Phobius"/>
    </source>
</evidence>
<dbReference type="Proteomes" id="UP000677234">
    <property type="component" value="Chromosome"/>
</dbReference>
<feature type="transmembrane region" description="Helical" evidence="6">
    <location>
        <begin position="42"/>
        <end position="63"/>
    </location>
</feature>
<dbReference type="EMBL" id="CP073708">
    <property type="protein sequence ID" value="QUO42636.1"/>
    <property type="molecule type" value="Genomic_DNA"/>
</dbReference>
<evidence type="ECO:0000313" key="9">
    <source>
        <dbReference type="Proteomes" id="UP000595847"/>
    </source>
</evidence>
<keyword evidence="10" id="KW-1185">Reference proteome</keyword>
<dbReference type="GO" id="GO:0016020">
    <property type="term" value="C:membrane"/>
    <property type="evidence" value="ECO:0007669"/>
    <property type="project" value="UniProtKB-SubCell"/>
</dbReference>
<reference evidence="8" key="2">
    <citation type="submission" date="2021-04" db="EMBL/GenBank/DDBJ databases">
        <title>Brevibacillus composti FJAT-54423, complete genome.</title>
        <authorList>
            <person name="Tang R."/>
        </authorList>
    </citation>
    <scope>NUCLEOTIDE SEQUENCE</scope>
    <source>
        <strain evidence="8">FJAT-54424</strain>
    </source>
</reference>
<gene>
    <name evidence="7" type="ORF">JD108_06905</name>
    <name evidence="8" type="ORF">KDJ56_06585</name>
</gene>
<feature type="transmembrane region" description="Helical" evidence="6">
    <location>
        <begin position="6"/>
        <end position="30"/>
    </location>
</feature>
<evidence type="ECO:0000256" key="2">
    <source>
        <dbReference type="ARBA" id="ARBA00007511"/>
    </source>
</evidence>
<evidence type="ECO:0000313" key="10">
    <source>
        <dbReference type="Proteomes" id="UP000677234"/>
    </source>
</evidence>
<comment type="similarity">
    <text evidence="2">Belongs to the TerC family.</text>
</comment>
<dbReference type="Pfam" id="PF03741">
    <property type="entry name" value="TerC"/>
    <property type="match status" value="1"/>
</dbReference>
<dbReference type="InterPro" id="IPR005496">
    <property type="entry name" value="Integral_membrane_TerC"/>
</dbReference>
<evidence type="ECO:0000256" key="5">
    <source>
        <dbReference type="ARBA" id="ARBA00023136"/>
    </source>
</evidence>
<dbReference type="EMBL" id="CP066308">
    <property type="protein sequence ID" value="QQE75610.1"/>
    <property type="molecule type" value="Genomic_DNA"/>
</dbReference>
<comment type="subcellular location">
    <subcellularLocation>
        <location evidence="1">Membrane</location>
        <topology evidence="1">Multi-pass membrane protein</topology>
    </subcellularLocation>
</comment>
<keyword evidence="4 6" id="KW-1133">Transmembrane helix</keyword>
<keyword evidence="3 6" id="KW-0812">Transmembrane</keyword>
<feature type="transmembrane region" description="Helical" evidence="6">
    <location>
        <begin position="160"/>
        <end position="180"/>
    </location>
</feature>
<dbReference type="KEGG" id="bcop:JD108_06905"/>
<dbReference type="Proteomes" id="UP000595847">
    <property type="component" value="Chromosome"/>
</dbReference>
<feature type="transmembrane region" description="Helical" evidence="6">
    <location>
        <begin position="192"/>
        <end position="213"/>
    </location>
</feature>
<evidence type="ECO:0000256" key="1">
    <source>
        <dbReference type="ARBA" id="ARBA00004141"/>
    </source>
</evidence>
<keyword evidence="5 6" id="KW-0472">Membrane</keyword>
<evidence type="ECO:0000256" key="4">
    <source>
        <dbReference type="ARBA" id="ARBA00022989"/>
    </source>
</evidence>
<dbReference type="RefSeq" id="WP_198829131.1">
    <property type="nucleotide sequence ID" value="NZ_CP066308.1"/>
</dbReference>
<dbReference type="PANTHER" id="PTHR30238">
    <property type="entry name" value="MEMBRANE BOUND PREDICTED REDOX MODULATOR"/>
    <property type="match status" value="1"/>
</dbReference>
<dbReference type="AlphaFoldDB" id="A0A7T5EN08"/>
<sequence length="218" mass="23865">MDGQFWIGFLQIFLIDLVLSGDNAVVIGMACRGLPPKERKRAIYIGSLGAILLRILLTGLTAWMLEIPLVKAIGGLLLLWIAWKLMYGEPEETTEVSPHGNIGQAIKTIILADFVMSLDNVLAVGGAADGDWLLIIIGLGLSIPLLMWGSAFVARLLNRFPSLALLGGGVLVYTAAEMILEDPYVWKVLNPLLWNHSWIPFLAAVGVVGWGRYRRAME</sequence>
<feature type="transmembrane region" description="Helical" evidence="6">
    <location>
        <begin position="132"/>
        <end position="153"/>
    </location>
</feature>
<evidence type="ECO:0000313" key="7">
    <source>
        <dbReference type="EMBL" id="QQE75610.1"/>
    </source>
</evidence>
<protein>
    <submittedName>
        <fullName evidence="7">TerC family protein</fullName>
    </submittedName>
</protein>
<dbReference type="PANTHER" id="PTHR30238:SF4">
    <property type="entry name" value="SLL1022 PROTEIN"/>
    <property type="match status" value="1"/>
</dbReference>
<proteinExistence type="inferred from homology"/>
<organism evidence="7 9">
    <name type="scientific">Brevibacillus composti</name>
    <dbReference type="NCBI Taxonomy" id="2796470"/>
    <lineage>
        <taxon>Bacteria</taxon>
        <taxon>Bacillati</taxon>
        <taxon>Bacillota</taxon>
        <taxon>Bacilli</taxon>
        <taxon>Bacillales</taxon>
        <taxon>Paenibacillaceae</taxon>
        <taxon>Brevibacillus</taxon>
    </lineage>
</organism>
<dbReference type="InterPro" id="IPR022301">
    <property type="entry name" value="Integral_membrane_YjbE"/>
</dbReference>